<dbReference type="EMBL" id="VXIV02000338">
    <property type="protein sequence ID" value="KAF6038861.1"/>
    <property type="molecule type" value="Genomic_DNA"/>
</dbReference>
<gene>
    <name evidence="1" type="ORF">EB796_002833</name>
</gene>
<evidence type="ECO:0000313" key="2">
    <source>
        <dbReference type="Proteomes" id="UP000593567"/>
    </source>
</evidence>
<protein>
    <submittedName>
        <fullName evidence="1">Uncharacterized protein</fullName>
    </submittedName>
</protein>
<organism evidence="1 2">
    <name type="scientific">Bugula neritina</name>
    <name type="common">Brown bryozoan</name>
    <name type="synonym">Sertularia neritina</name>
    <dbReference type="NCBI Taxonomy" id="10212"/>
    <lineage>
        <taxon>Eukaryota</taxon>
        <taxon>Metazoa</taxon>
        <taxon>Spiralia</taxon>
        <taxon>Lophotrochozoa</taxon>
        <taxon>Bryozoa</taxon>
        <taxon>Gymnolaemata</taxon>
        <taxon>Cheilostomatida</taxon>
        <taxon>Flustrina</taxon>
        <taxon>Buguloidea</taxon>
        <taxon>Bugulidae</taxon>
        <taxon>Bugula</taxon>
    </lineage>
</organism>
<reference evidence="1" key="1">
    <citation type="submission" date="2020-06" db="EMBL/GenBank/DDBJ databases">
        <title>Draft genome of Bugula neritina, a colonial animal packing powerful symbionts and potential medicines.</title>
        <authorList>
            <person name="Rayko M."/>
        </authorList>
    </citation>
    <scope>NUCLEOTIDE SEQUENCE [LARGE SCALE GENOMIC DNA]</scope>
    <source>
        <strain evidence="1">Kwan_BN1</strain>
    </source>
</reference>
<keyword evidence="2" id="KW-1185">Reference proteome</keyword>
<proteinExistence type="predicted"/>
<accession>A0A7J7KL70</accession>
<dbReference type="AlphaFoldDB" id="A0A7J7KL70"/>
<dbReference type="Proteomes" id="UP000593567">
    <property type="component" value="Unassembled WGS sequence"/>
</dbReference>
<evidence type="ECO:0000313" key="1">
    <source>
        <dbReference type="EMBL" id="KAF6038861.1"/>
    </source>
</evidence>
<comment type="caution">
    <text evidence="1">The sequence shown here is derived from an EMBL/GenBank/DDBJ whole genome shotgun (WGS) entry which is preliminary data.</text>
</comment>
<name>A0A7J7KL70_BUGNE</name>
<sequence length="148" mass="16682">MSSQLESSSKEKLVYALSDTKSDAYFLSKETAHPIKPNGQPECFTIFTLNGSLTKKTKIFTHIKLRGFLTNHVIYTNEYEEELISCNQMSQVIGCIATSKVRSELNRLSDESAKLEYYKGLLAAAGLLPSSPFARRDLAAERHKRMRT</sequence>